<proteinExistence type="predicted"/>
<evidence type="ECO:0000313" key="1">
    <source>
        <dbReference type="EMBL" id="AJW30433.1"/>
    </source>
</evidence>
<sequence>MMESTFKDNSKNSPLSKEDINLIGLTNLSANEKHHLRMLAHCLQCFKSMSKDNPKGLIPVKEEWLEWCLKNPIMMKDDEFVQVIFEQFSGAAIQLERLSNDLKVAPLDLTLRNLIDAYKV</sequence>
<name>A0A0D5A2M3_PROMR</name>
<protein>
    <submittedName>
        <fullName evidence="1">Uncharacterized protein</fullName>
    </submittedName>
</protein>
<organism evidence="1">
    <name type="scientific">Prochlorococcus marinus str. P0902-H212</name>
    <dbReference type="NCBI Taxonomy" id="1620696"/>
    <lineage>
        <taxon>Bacteria</taxon>
        <taxon>Bacillati</taxon>
        <taxon>Cyanobacteriota</taxon>
        <taxon>Cyanophyceae</taxon>
        <taxon>Synechococcales</taxon>
        <taxon>Prochlorococcaceae</taxon>
        <taxon>Prochlorococcus</taxon>
    </lineage>
</organism>
<dbReference type="EMBL" id="KJ947870">
    <property type="protein sequence ID" value="AJW30433.1"/>
    <property type="molecule type" value="Genomic_DNA"/>
</dbReference>
<reference evidence="1" key="1">
    <citation type="submission" date="2014-06" db="EMBL/GenBank/DDBJ databases">
        <authorList>
            <person name="Berube P.M."/>
        </authorList>
    </citation>
    <scope>NUCLEOTIDE SEQUENCE</scope>
    <source>
        <strain evidence="1">P0902-H212</strain>
    </source>
</reference>
<dbReference type="AlphaFoldDB" id="A0A0D5A2M3"/>
<gene>
    <name evidence="1" type="ORF">FA02_0165</name>
</gene>
<accession>A0A0D5A2M3</accession>